<sequence length="109" mass="12111">MEGNKLLASLCYFSVFFAPFLFPIIVYFVAKHERVKMHAKKSFLSHLIPIAIVLVTGGLFLFFVIIGVDGWIGLPFIGVMIGGVVHVVVIIWNIIKGIQVLQESGGMYE</sequence>
<evidence type="ECO:0000256" key="3">
    <source>
        <dbReference type="ARBA" id="ARBA00022989"/>
    </source>
</evidence>
<accession>M8CWF4</accession>
<keyword evidence="4 5" id="KW-0472">Membrane</keyword>
<proteinExistence type="predicted"/>
<dbReference type="RefSeq" id="WP_003397328.1">
    <property type="nucleotide sequence ID" value="NZ_APCD01000009.1"/>
</dbReference>
<dbReference type="EMBL" id="APCD01000009">
    <property type="protein sequence ID" value="EMT45848.1"/>
    <property type="molecule type" value="Genomic_DNA"/>
</dbReference>
<comment type="subcellular location">
    <subcellularLocation>
        <location evidence="1">Membrane</location>
        <topology evidence="1">Multi-pass membrane protein</topology>
    </subcellularLocation>
</comment>
<comment type="caution">
    <text evidence="6">The sequence shown here is derived from an EMBL/GenBank/DDBJ whole genome shotgun (WGS) entry which is preliminary data.</text>
</comment>
<dbReference type="PATRIC" id="fig|1297581.3.peg.1628"/>
<keyword evidence="3 5" id="KW-1133">Transmembrane helix</keyword>
<evidence type="ECO:0000256" key="4">
    <source>
        <dbReference type="ARBA" id="ARBA00023136"/>
    </source>
</evidence>
<dbReference type="Proteomes" id="UP000012085">
    <property type="component" value="Unassembled WGS sequence"/>
</dbReference>
<organism evidence="6 7">
    <name type="scientific">Anoxybacillus flavithermus AK1</name>
    <dbReference type="NCBI Taxonomy" id="1297581"/>
    <lineage>
        <taxon>Bacteria</taxon>
        <taxon>Bacillati</taxon>
        <taxon>Bacillota</taxon>
        <taxon>Bacilli</taxon>
        <taxon>Bacillales</taxon>
        <taxon>Anoxybacillaceae</taxon>
        <taxon>Anoxybacillus</taxon>
    </lineage>
</organism>
<feature type="transmembrane region" description="Helical" evidence="5">
    <location>
        <begin position="42"/>
        <end position="66"/>
    </location>
</feature>
<gene>
    <name evidence="6" type="ORF">H919_07953</name>
</gene>
<name>M8CWF4_9BACL</name>
<evidence type="ECO:0000256" key="1">
    <source>
        <dbReference type="ARBA" id="ARBA00004141"/>
    </source>
</evidence>
<evidence type="ECO:0000313" key="7">
    <source>
        <dbReference type="Proteomes" id="UP000012085"/>
    </source>
</evidence>
<feature type="transmembrane region" description="Helical" evidence="5">
    <location>
        <begin position="6"/>
        <end position="30"/>
    </location>
</feature>
<protein>
    <recommendedName>
        <fullName evidence="8">DUF4870 domain-containing protein</fullName>
    </recommendedName>
</protein>
<dbReference type="InterPro" id="IPR019109">
    <property type="entry name" value="MamF_MmsF"/>
</dbReference>
<feature type="transmembrane region" description="Helical" evidence="5">
    <location>
        <begin position="72"/>
        <end position="95"/>
    </location>
</feature>
<evidence type="ECO:0008006" key="8">
    <source>
        <dbReference type="Google" id="ProtNLM"/>
    </source>
</evidence>
<dbReference type="AlphaFoldDB" id="M8CWF4"/>
<evidence type="ECO:0000256" key="2">
    <source>
        <dbReference type="ARBA" id="ARBA00022692"/>
    </source>
</evidence>
<evidence type="ECO:0000256" key="5">
    <source>
        <dbReference type="SAM" id="Phobius"/>
    </source>
</evidence>
<evidence type="ECO:0000313" key="6">
    <source>
        <dbReference type="EMBL" id="EMT45848.1"/>
    </source>
</evidence>
<dbReference type="Pfam" id="PF09685">
    <property type="entry name" value="MamF_MmsF"/>
    <property type="match status" value="1"/>
</dbReference>
<reference evidence="6 7" key="2">
    <citation type="journal article" date="2015" name="Genome Announc.">
        <title>Genome Sequence of Anoxybacillus flavithermus Strain AK1, a Thermophile Isolated from a Hot Spring in Saudi Arabia.</title>
        <authorList>
            <person name="Khalil A."/>
            <person name="Sivakumar N."/>
            <person name="Qarawi S."/>
        </authorList>
    </citation>
    <scope>NUCLEOTIDE SEQUENCE [LARGE SCALE GENOMIC DNA]</scope>
    <source>
        <strain evidence="6 7">AK1</strain>
    </source>
</reference>
<keyword evidence="2 5" id="KW-0812">Transmembrane</keyword>
<reference evidence="6 7" key="1">
    <citation type="submission" date="2013-03" db="EMBL/GenBank/DDBJ databases">
        <title>Assembly of a new bacterial strain Anoxybacillus flavithermus AK1.</title>
        <authorList>
            <person name="Rajan I."/>
            <person name="PoliReddy D."/>
            <person name="Sugumar T."/>
            <person name="Rathinam K."/>
            <person name="Alqarawi S."/>
            <person name="Khalil A.B."/>
            <person name="Sivakumar N."/>
        </authorList>
    </citation>
    <scope>NUCLEOTIDE SEQUENCE [LARGE SCALE GENOMIC DNA]</scope>
    <source>
        <strain evidence="6 7">AK1</strain>
    </source>
</reference>